<dbReference type="PANTHER" id="PTHR15512:SF0">
    <property type="entry name" value="TERF1-INTERACTING NUCLEAR FACTOR 2"/>
    <property type="match status" value="1"/>
</dbReference>
<dbReference type="GO" id="GO:0016233">
    <property type="term" value="P:telomere capping"/>
    <property type="evidence" value="ECO:0007669"/>
    <property type="project" value="InterPro"/>
</dbReference>
<proteinExistence type="predicted"/>
<evidence type="ECO:0000313" key="3">
    <source>
        <dbReference type="Proteomes" id="UP000472262"/>
    </source>
</evidence>
<dbReference type="InterPro" id="IPR029400">
    <property type="entry name" value="TINF2_N"/>
</dbReference>
<dbReference type="InterPro" id="IPR039098">
    <property type="entry name" value="TINF2"/>
</dbReference>
<sequence>IAPPLRLMSAAMWKVMLQRDAVHYGKLEETITSLCETVPGLLHYRHQARLTMGLRALVRLLKRRIKRWKKLNATSRPW</sequence>
<name>A0A672RYF7_SINGR</name>
<accession>A0A672RYF7</accession>
<dbReference type="GO" id="GO:0070187">
    <property type="term" value="C:shelterin complex"/>
    <property type="evidence" value="ECO:0007669"/>
    <property type="project" value="InterPro"/>
</dbReference>
<feature type="domain" description="TERF1-interacting nuclear factor 2 N-terminal" evidence="1">
    <location>
        <begin position="13"/>
        <end position="60"/>
    </location>
</feature>
<reference evidence="2" key="1">
    <citation type="submission" date="2025-08" db="UniProtKB">
        <authorList>
            <consortium name="Ensembl"/>
        </authorList>
    </citation>
    <scope>IDENTIFICATION</scope>
</reference>
<dbReference type="OMA" id="PELMIYK"/>
<dbReference type="AlphaFoldDB" id="A0A672RYF7"/>
<dbReference type="GO" id="GO:0042162">
    <property type="term" value="F:telomeric DNA binding"/>
    <property type="evidence" value="ECO:0007669"/>
    <property type="project" value="TreeGrafter"/>
</dbReference>
<reference evidence="2" key="2">
    <citation type="submission" date="2025-09" db="UniProtKB">
        <authorList>
            <consortium name="Ensembl"/>
        </authorList>
    </citation>
    <scope>IDENTIFICATION</scope>
</reference>
<dbReference type="Proteomes" id="UP000472262">
    <property type="component" value="Unassembled WGS sequence"/>
</dbReference>
<protein>
    <recommendedName>
        <fullName evidence="1">TERF1-interacting nuclear factor 2 N-terminal domain-containing protein</fullName>
    </recommendedName>
</protein>
<organism evidence="2 3">
    <name type="scientific">Sinocyclocheilus grahami</name>
    <name type="common">Dianchi golden-line fish</name>
    <name type="synonym">Barbus grahami</name>
    <dbReference type="NCBI Taxonomy" id="75366"/>
    <lineage>
        <taxon>Eukaryota</taxon>
        <taxon>Metazoa</taxon>
        <taxon>Chordata</taxon>
        <taxon>Craniata</taxon>
        <taxon>Vertebrata</taxon>
        <taxon>Euteleostomi</taxon>
        <taxon>Actinopterygii</taxon>
        <taxon>Neopterygii</taxon>
        <taxon>Teleostei</taxon>
        <taxon>Ostariophysi</taxon>
        <taxon>Cypriniformes</taxon>
        <taxon>Cyprinidae</taxon>
        <taxon>Cyprininae</taxon>
        <taxon>Sinocyclocheilus</taxon>
    </lineage>
</organism>
<evidence type="ECO:0000313" key="2">
    <source>
        <dbReference type="Ensembl" id="ENSSGRP00000094191.1"/>
    </source>
</evidence>
<keyword evidence="3" id="KW-1185">Reference proteome</keyword>
<evidence type="ECO:0000259" key="1">
    <source>
        <dbReference type="Pfam" id="PF14973"/>
    </source>
</evidence>
<dbReference type="Ensembl" id="ENSSGRT00000100240.1">
    <property type="protein sequence ID" value="ENSSGRP00000094191.1"/>
    <property type="gene ID" value="ENSSGRG00000047133.1"/>
</dbReference>
<dbReference type="PANTHER" id="PTHR15512">
    <property type="entry name" value="TERF1-INTERACTING NUCLEAR FACTOR 2"/>
    <property type="match status" value="1"/>
</dbReference>
<dbReference type="Pfam" id="PF14973">
    <property type="entry name" value="TINF2_N"/>
    <property type="match status" value="1"/>
</dbReference>
<dbReference type="GO" id="GO:1904356">
    <property type="term" value="P:regulation of telomere maintenance via telomere lengthening"/>
    <property type="evidence" value="ECO:0007669"/>
    <property type="project" value="TreeGrafter"/>
</dbReference>
<dbReference type="InParanoid" id="A0A672RYF7"/>